<evidence type="ECO:0000259" key="2">
    <source>
        <dbReference type="Pfam" id="PF20151"/>
    </source>
</evidence>
<dbReference type="Pfam" id="PF20151">
    <property type="entry name" value="DUF6533"/>
    <property type="match status" value="1"/>
</dbReference>
<proteinExistence type="predicted"/>
<keyword evidence="1" id="KW-0472">Membrane</keyword>
<feature type="transmembrane region" description="Helical" evidence="1">
    <location>
        <begin position="201"/>
        <end position="222"/>
    </location>
</feature>
<organism evidence="3 4">
    <name type="scientific">Tricholomella constricta</name>
    <dbReference type="NCBI Taxonomy" id="117010"/>
    <lineage>
        <taxon>Eukaryota</taxon>
        <taxon>Fungi</taxon>
        <taxon>Dikarya</taxon>
        <taxon>Basidiomycota</taxon>
        <taxon>Agaricomycotina</taxon>
        <taxon>Agaricomycetes</taxon>
        <taxon>Agaricomycetidae</taxon>
        <taxon>Agaricales</taxon>
        <taxon>Tricholomatineae</taxon>
        <taxon>Lyophyllaceae</taxon>
        <taxon>Tricholomella</taxon>
    </lineage>
</organism>
<keyword evidence="1" id="KW-0812">Transmembrane</keyword>
<feature type="domain" description="DUF6533" evidence="2">
    <location>
        <begin position="19"/>
        <end position="61"/>
    </location>
</feature>
<feature type="transmembrane region" description="Helical" evidence="1">
    <location>
        <begin position="80"/>
        <end position="103"/>
    </location>
</feature>
<name>A0A8H5H7K7_9AGAR</name>
<feature type="transmembrane region" description="Helical" evidence="1">
    <location>
        <begin position="37"/>
        <end position="60"/>
    </location>
</feature>
<dbReference type="EMBL" id="JAACJP010000021">
    <property type="protein sequence ID" value="KAF5378085.1"/>
    <property type="molecule type" value="Genomic_DNA"/>
</dbReference>
<reference evidence="3 4" key="1">
    <citation type="journal article" date="2020" name="ISME J.">
        <title>Uncovering the hidden diversity of litter-decomposition mechanisms in mushroom-forming fungi.</title>
        <authorList>
            <person name="Floudas D."/>
            <person name="Bentzer J."/>
            <person name="Ahren D."/>
            <person name="Johansson T."/>
            <person name="Persson P."/>
            <person name="Tunlid A."/>
        </authorList>
    </citation>
    <scope>NUCLEOTIDE SEQUENCE [LARGE SCALE GENOMIC DNA]</scope>
    <source>
        <strain evidence="3 4">CBS 661.87</strain>
    </source>
</reference>
<sequence>MTSTALQLLDQNLVQGTLLASGTVLIYDLLCTLDQEVAYVWSNPWSISSLLFFLNRYLPFVDTFLSLNLKFSRNTPEKCLSHFTAVTWLIVIGTLISEAILMLRTYAIWERKRSIFVILCLLALFVFPPAMIITFLEVKSLKYGPTSLRGCQLVHASPLILVAYILLVVSETTLAVLTAIKAYRHLRHSQSRWVVQLYQDGIVFYFFLLGISLANIIVPIAAPPILANWLATPQRVIHSVLCTRVLFLILRQRSGTSMTNRLSGGLDSQTSPVFTSFMENDTTMDMTIMGPTNSALSTSAYSLDNTSDNNR</sequence>
<dbReference type="Proteomes" id="UP000565441">
    <property type="component" value="Unassembled WGS sequence"/>
</dbReference>
<feature type="transmembrane region" description="Helical" evidence="1">
    <location>
        <begin position="12"/>
        <end position="30"/>
    </location>
</feature>
<keyword evidence="4" id="KW-1185">Reference proteome</keyword>
<gene>
    <name evidence="3" type="ORF">D9615_007620</name>
</gene>
<evidence type="ECO:0000313" key="4">
    <source>
        <dbReference type="Proteomes" id="UP000565441"/>
    </source>
</evidence>
<feature type="transmembrane region" description="Helical" evidence="1">
    <location>
        <begin position="156"/>
        <end position="180"/>
    </location>
</feature>
<evidence type="ECO:0000313" key="3">
    <source>
        <dbReference type="EMBL" id="KAF5378085.1"/>
    </source>
</evidence>
<dbReference type="OrthoDB" id="3341843at2759"/>
<keyword evidence="1" id="KW-1133">Transmembrane helix</keyword>
<evidence type="ECO:0000256" key="1">
    <source>
        <dbReference type="SAM" id="Phobius"/>
    </source>
</evidence>
<dbReference type="InterPro" id="IPR045340">
    <property type="entry name" value="DUF6533"/>
</dbReference>
<protein>
    <recommendedName>
        <fullName evidence="2">DUF6533 domain-containing protein</fullName>
    </recommendedName>
</protein>
<feature type="transmembrane region" description="Helical" evidence="1">
    <location>
        <begin position="115"/>
        <end position="136"/>
    </location>
</feature>
<comment type="caution">
    <text evidence="3">The sequence shown here is derived from an EMBL/GenBank/DDBJ whole genome shotgun (WGS) entry which is preliminary data.</text>
</comment>
<accession>A0A8H5H7K7</accession>
<dbReference type="AlphaFoldDB" id="A0A8H5H7K7"/>